<dbReference type="CDD" id="cd12148">
    <property type="entry name" value="fungal_TF_MHR"/>
    <property type="match status" value="1"/>
</dbReference>
<dbReference type="GO" id="GO:0005634">
    <property type="term" value="C:nucleus"/>
    <property type="evidence" value="ECO:0007669"/>
    <property type="project" value="UniProtKB-SubCell"/>
</dbReference>
<keyword evidence="11" id="KW-1185">Reference proteome</keyword>
<dbReference type="GO" id="GO:0003677">
    <property type="term" value="F:DNA binding"/>
    <property type="evidence" value="ECO:0007669"/>
    <property type="project" value="UniProtKB-KW"/>
</dbReference>
<gene>
    <name evidence="10" type="ORF">DB88DRAFT_497890</name>
</gene>
<dbReference type="GO" id="GO:0006351">
    <property type="term" value="P:DNA-templated transcription"/>
    <property type="evidence" value="ECO:0007669"/>
    <property type="project" value="InterPro"/>
</dbReference>
<name>A0AAD9FQC6_PAPLA</name>
<keyword evidence="2" id="KW-0479">Metal-binding</keyword>
<feature type="compositionally biased region" description="Basic and acidic residues" evidence="8">
    <location>
        <begin position="83"/>
        <end position="96"/>
    </location>
</feature>
<dbReference type="AlphaFoldDB" id="A0AAD9FQC6"/>
<dbReference type="Pfam" id="PF04082">
    <property type="entry name" value="Fungal_trans"/>
    <property type="match status" value="1"/>
</dbReference>
<feature type="region of interest" description="Disordered" evidence="8">
    <location>
        <begin position="1"/>
        <end position="20"/>
    </location>
</feature>
<dbReference type="GO" id="GO:0008270">
    <property type="term" value="F:zinc ion binding"/>
    <property type="evidence" value="ECO:0007669"/>
    <property type="project" value="InterPro"/>
</dbReference>
<dbReference type="InterPro" id="IPR001138">
    <property type="entry name" value="Zn2Cys6_DnaBD"/>
</dbReference>
<comment type="subcellular location">
    <subcellularLocation>
        <location evidence="1">Nucleus</location>
    </subcellularLocation>
</comment>
<evidence type="ECO:0000259" key="9">
    <source>
        <dbReference type="PROSITE" id="PS50048"/>
    </source>
</evidence>
<dbReference type="InterPro" id="IPR007219">
    <property type="entry name" value="XnlR_reg_dom"/>
</dbReference>
<dbReference type="PROSITE" id="PS00463">
    <property type="entry name" value="ZN2_CY6_FUNGAL_1"/>
    <property type="match status" value="1"/>
</dbReference>
<dbReference type="Gene3D" id="4.10.240.10">
    <property type="entry name" value="Zn(2)-C6 fungal-type DNA-binding domain"/>
    <property type="match status" value="1"/>
</dbReference>
<proteinExistence type="predicted"/>
<dbReference type="InterPro" id="IPR051615">
    <property type="entry name" value="Transcr_Regulatory_Elem"/>
</dbReference>
<evidence type="ECO:0000256" key="2">
    <source>
        <dbReference type="ARBA" id="ARBA00022723"/>
    </source>
</evidence>
<evidence type="ECO:0000256" key="1">
    <source>
        <dbReference type="ARBA" id="ARBA00004123"/>
    </source>
</evidence>
<comment type="caution">
    <text evidence="10">The sequence shown here is derived from an EMBL/GenBank/DDBJ whole genome shotgun (WGS) entry which is preliminary data.</text>
</comment>
<evidence type="ECO:0000256" key="7">
    <source>
        <dbReference type="ARBA" id="ARBA00023242"/>
    </source>
</evidence>
<evidence type="ECO:0000256" key="5">
    <source>
        <dbReference type="ARBA" id="ARBA00023125"/>
    </source>
</evidence>
<dbReference type="InterPro" id="IPR036864">
    <property type="entry name" value="Zn2-C6_fun-type_DNA-bd_sf"/>
</dbReference>
<protein>
    <recommendedName>
        <fullName evidence="9">Zn(2)-C6 fungal-type domain-containing protein</fullName>
    </recommendedName>
</protein>
<dbReference type="PROSITE" id="PS50048">
    <property type="entry name" value="ZN2_CY6_FUNGAL_2"/>
    <property type="match status" value="1"/>
</dbReference>
<dbReference type="SMART" id="SM00066">
    <property type="entry name" value="GAL4"/>
    <property type="match status" value="1"/>
</dbReference>
<dbReference type="Proteomes" id="UP001182556">
    <property type="component" value="Unassembled WGS sequence"/>
</dbReference>
<dbReference type="GO" id="GO:0000981">
    <property type="term" value="F:DNA-binding transcription factor activity, RNA polymerase II-specific"/>
    <property type="evidence" value="ECO:0007669"/>
    <property type="project" value="InterPro"/>
</dbReference>
<evidence type="ECO:0000313" key="11">
    <source>
        <dbReference type="Proteomes" id="UP001182556"/>
    </source>
</evidence>
<feature type="compositionally biased region" description="Polar residues" evidence="8">
    <location>
        <begin position="1"/>
        <end position="13"/>
    </location>
</feature>
<evidence type="ECO:0000256" key="8">
    <source>
        <dbReference type="SAM" id="MobiDB-lite"/>
    </source>
</evidence>
<sequence>MRSENRSSSSTEVVPSGPKRRKNNITLACRTCRRKRTRCDGQKRCRICQLYDEECIYDKDKDGRRQAGQRHVADLEERIRLLESQRPASEESERSTAARGLTPSRTNPSLVEFNKGAIHINPAGSAVYYGPTSPYMQLESAGVSTSSNAYHPTPRVTFADVDWTRLDWQKRLPRGLELDGEAHRALLAVFFSYLNGWSDWIDESMFLGGMVQSTVAHATVQSADYSPYLHNVILAVAALNAPEYDMTRRTSGMSLSETFAQHASEMLPAELDCPTTTTVRATMLLGSCLFYNLQRNRGWLYVVQGSRIAQLLGLHMNGAKIARRDNQSTFDMQHRDHVFWTSFIQDSFQCFNVGRVPSIGLADFEVDLPVIDREQDQRPWLDHEERIRRTVTRSTEPAWSSTTFHWSARLAMIANDLYTTIYRVRSLDADALAAAHRRFVFELSLWHDELPPVLYLDYWAQKTIPPHISTLHAAYHYLQIILHRPRCFDYDSVDNRDRSVSIAKCDHAARKIREIALRYSSIRHASFILPIALFTAATTFLLISTLNDSSMSASDEALSAVDDCIKSMSEMSWPTSAVGKDTLQKMKSDWHPRPERTPFSLTSRDEAIKLLQNPSSEMSKLLAELGWSAPETPSATQPMSLTRDHPSQPLFDLESLDALSRMDNLDPLADWSSWLQTDTSDSLFWAQGENPEGWFQ</sequence>
<feature type="domain" description="Zn(2)-C6 fungal-type" evidence="9">
    <location>
        <begin position="28"/>
        <end position="57"/>
    </location>
</feature>
<dbReference type="SMART" id="SM00906">
    <property type="entry name" value="Fungal_trans"/>
    <property type="match status" value="1"/>
</dbReference>
<keyword evidence="3" id="KW-0862">Zinc</keyword>
<keyword evidence="7" id="KW-0539">Nucleus</keyword>
<dbReference type="PANTHER" id="PTHR31313">
    <property type="entry name" value="TY1 ENHANCER ACTIVATOR"/>
    <property type="match status" value="1"/>
</dbReference>
<keyword evidence="6" id="KW-0804">Transcription</keyword>
<dbReference type="Pfam" id="PF00172">
    <property type="entry name" value="Zn_clus"/>
    <property type="match status" value="1"/>
</dbReference>
<evidence type="ECO:0000313" key="10">
    <source>
        <dbReference type="EMBL" id="KAK1922332.1"/>
    </source>
</evidence>
<feature type="region of interest" description="Disordered" evidence="8">
    <location>
        <begin position="83"/>
        <end position="108"/>
    </location>
</feature>
<accession>A0AAD9FQC6</accession>
<evidence type="ECO:0000256" key="4">
    <source>
        <dbReference type="ARBA" id="ARBA00023015"/>
    </source>
</evidence>
<keyword evidence="5" id="KW-0238">DNA-binding</keyword>
<evidence type="ECO:0000256" key="6">
    <source>
        <dbReference type="ARBA" id="ARBA00023163"/>
    </source>
</evidence>
<dbReference type="PANTHER" id="PTHR31313:SF81">
    <property type="entry name" value="TY1 ENHANCER ACTIVATOR"/>
    <property type="match status" value="1"/>
</dbReference>
<dbReference type="SUPFAM" id="SSF57701">
    <property type="entry name" value="Zn2/Cys6 DNA-binding domain"/>
    <property type="match status" value="1"/>
</dbReference>
<organism evidence="10 11">
    <name type="scientific">Papiliotrema laurentii</name>
    <name type="common">Cryptococcus laurentii</name>
    <dbReference type="NCBI Taxonomy" id="5418"/>
    <lineage>
        <taxon>Eukaryota</taxon>
        <taxon>Fungi</taxon>
        <taxon>Dikarya</taxon>
        <taxon>Basidiomycota</taxon>
        <taxon>Agaricomycotina</taxon>
        <taxon>Tremellomycetes</taxon>
        <taxon>Tremellales</taxon>
        <taxon>Rhynchogastremaceae</taxon>
        <taxon>Papiliotrema</taxon>
    </lineage>
</organism>
<evidence type="ECO:0000256" key="3">
    <source>
        <dbReference type="ARBA" id="ARBA00022833"/>
    </source>
</evidence>
<dbReference type="EMBL" id="JAODAN010000009">
    <property type="protein sequence ID" value="KAK1922332.1"/>
    <property type="molecule type" value="Genomic_DNA"/>
</dbReference>
<keyword evidence="4" id="KW-0805">Transcription regulation</keyword>
<reference evidence="10" key="1">
    <citation type="submission" date="2023-02" db="EMBL/GenBank/DDBJ databases">
        <title>Identification and recombinant expression of a fungal hydrolase from Papiliotrema laurentii that hydrolyzes apple cutin and clears colloidal polyester polyurethane.</title>
        <authorList>
            <consortium name="DOE Joint Genome Institute"/>
            <person name="Roman V.A."/>
            <person name="Bojanowski C."/>
            <person name="Crable B.R."/>
            <person name="Wagner D.N."/>
            <person name="Hung C.S."/>
            <person name="Nadeau L.J."/>
            <person name="Schratz L."/>
            <person name="Haridas S."/>
            <person name="Pangilinan J."/>
            <person name="Lipzen A."/>
            <person name="Na H."/>
            <person name="Yan M."/>
            <person name="Ng V."/>
            <person name="Grigoriev I.V."/>
            <person name="Spatafora J.W."/>
            <person name="Barlow D."/>
            <person name="Biffinger J."/>
            <person name="Kelley-Loughnane N."/>
            <person name="Varaljay V.A."/>
            <person name="Crookes-Goodson W.J."/>
        </authorList>
    </citation>
    <scope>NUCLEOTIDE SEQUENCE</scope>
    <source>
        <strain evidence="10">5307AH</strain>
    </source>
</reference>